<protein>
    <submittedName>
        <fullName evidence="1">Uncharacterized protein</fullName>
    </submittedName>
</protein>
<dbReference type="EMBL" id="BART01007098">
    <property type="protein sequence ID" value="GAG54067.1"/>
    <property type="molecule type" value="Genomic_DNA"/>
</dbReference>
<sequence>MSILLIPILNRIDVLINRIERLIAATTGVPVDELPTEIVIPPAEVVISEPLLPNRYKLFRIDLTVAHDDEPIGLGDLLKGVGVPHASYMSIITVPNAFTFRLNSTDMDAIDAAVGLEWDAFEITEIFITNDAAAVVPAIMNVEYRVD</sequence>
<name>X0Z6K7_9ZZZZ</name>
<gene>
    <name evidence="1" type="ORF">S01H4_16207</name>
</gene>
<accession>X0Z6K7</accession>
<organism evidence="1">
    <name type="scientific">marine sediment metagenome</name>
    <dbReference type="NCBI Taxonomy" id="412755"/>
    <lineage>
        <taxon>unclassified sequences</taxon>
        <taxon>metagenomes</taxon>
        <taxon>ecological metagenomes</taxon>
    </lineage>
</organism>
<dbReference type="AlphaFoldDB" id="X0Z6K7"/>
<reference evidence="1" key="1">
    <citation type="journal article" date="2014" name="Front. Microbiol.">
        <title>High frequency of phylogenetically diverse reductive dehalogenase-homologous genes in deep subseafloor sedimentary metagenomes.</title>
        <authorList>
            <person name="Kawai M."/>
            <person name="Futagami T."/>
            <person name="Toyoda A."/>
            <person name="Takaki Y."/>
            <person name="Nishi S."/>
            <person name="Hori S."/>
            <person name="Arai W."/>
            <person name="Tsubouchi T."/>
            <person name="Morono Y."/>
            <person name="Uchiyama I."/>
            <person name="Ito T."/>
            <person name="Fujiyama A."/>
            <person name="Inagaki F."/>
            <person name="Takami H."/>
        </authorList>
    </citation>
    <scope>NUCLEOTIDE SEQUENCE</scope>
    <source>
        <strain evidence="1">Expedition CK06-06</strain>
    </source>
</reference>
<proteinExistence type="predicted"/>
<comment type="caution">
    <text evidence="1">The sequence shown here is derived from an EMBL/GenBank/DDBJ whole genome shotgun (WGS) entry which is preliminary data.</text>
</comment>
<evidence type="ECO:0000313" key="1">
    <source>
        <dbReference type="EMBL" id="GAG54067.1"/>
    </source>
</evidence>